<sequence>MSNVDYNAPVPLQPKISCHPEYIRSIPGVFKLIEIVCDVLALILGGVEMFWCAFIALLYLIASIIVATLAKYHGVYGAAAFFGFAAFITYVFDGLNNFRMYRFGTTVERNYGNTTVTQQTTTTTRQETY</sequence>
<keyword evidence="4" id="KW-1185">Reference proteome</keyword>
<evidence type="ECO:0000256" key="1">
    <source>
        <dbReference type="SAM" id="Phobius"/>
    </source>
</evidence>
<keyword evidence="1" id="KW-1133">Transmembrane helix</keyword>
<evidence type="ECO:0000313" key="2">
    <source>
        <dbReference type="EMBL" id="CAF0783422.1"/>
    </source>
</evidence>
<protein>
    <recommendedName>
        <fullName evidence="5">MARVEL domain-containing protein</fullName>
    </recommendedName>
</protein>
<evidence type="ECO:0000313" key="4">
    <source>
        <dbReference type="Proteomes" id="UP000663829"/>
    </source>
</evidence>
<gene>
    <name evidence="2" type="ORF">GPM918_LOCUS2597</name>
    <name evidence="3" type="ORF">SRO942_LOCUS2597</name>
</gene>
<reference evidence="2" key="1">
    <citation type="submission" date="2021-02" db="EMBL/GenBank/DDBJ databases">
        <authorList>
            <person name="Nowell W R."/>
        </authorList>
    </citation>
    <scope>NUCLEOTIDE SEQUENCE</scope>
</reference>
<feature type="transmembrane region" description="Helical" evidence="1">
    <location>
        <begin position="73"/>
        <end position="92"/>
    </location>
</feature>
<keyword evidence="1" id="KW-0812">Transmembrane</keyword>
<organism evidence="2 4">
    <name type="scientific">Didymodactylos carnosus</name>
    <dbReference type="NCBI Taxonomy" id="1234261"/>
    <lineage>
        <taxon>Eukaryota</taxon>
        <taxon>Metazoa</taxon>
        <taxon>Spiralia</taxon>
        <taxon>Gnathifera</taxon>
        <taxon>Rotifera</taxon>
        <taxon>Eurotatoria</taxon>
        <taxon>Bdelloidea</taxon>
        <taxon>Philodinida</taxon>
        <taxon>Philodinidae</taxon>
        <taxon>Didymodactylos</taxon>
    </lineage>
</organism>
<evidence type="ECO:0008006" key="5">
    <source>
        <dbReference type="Google" id="ProtNLM"/>
    </source>
</evidence>
<dbReference type="EMBL" id="CAJNOQ010000293">
    <property type="protein sequence ID" value="CAF0783422.1"/>
    <property type="molecule type" value="Genomic_DNA"/>
</dbReference>
<comment type="caution">
    <text evidence="2">The sequence shown here is derived from an EMBL/GenBank/DDBJ whole genome shotgun (WGS) entry which is preliminary data.</text>
</comment>
<evidence type="ECO:0000313" key="3">
    <source>
        <dbReference type="EMBL" id="CAF3566945.1"/>
    </source>
</evidence>
<name>A0A813RF39_9BILA</name>
<accession>A0A813RF39</accession>
<dbReference type="Proteomes" id="UP000663829">
    <property type="component" value="Unassembled WGS sequence"/>
</dbReference>
<feature type="transmembrane region" description="Helical" evidence="1">
    <location>
        <begin position="39"/>
        <end position="67"/>
    </location>
</feature>
<proteinExistence type="predicted"/>
<dbReference type="AlphaFoldDB" id="A0A813RF39"/>
<keyword evidence="1" id="KW-0472">Membrane</keyword>
<dbReference type="OrthoDB" id="10028364at2759"/>
<dbReference type="Proteomes" id="UP000681722">
    <property type="component" value="Unassembled WGS sequence"/>
</dbReference>
<dbReference type="EMBL" id="CAJOBC010000293">
    <property type="protein sequence ID" value="CAF3566945.1"/>
    <property type="molecule type" value="Genomic_DNA"/>
</dbReference>